<gene>
    <name evidence="3" type="ORF">CPT75_15015</name>
</gene>
<dbReference type="Pfam" id="PF01569">
    <property type="entry name" value="PAP2"/>
    <property type="match status" value="1"/>
</dbReference>
<feature type="domain" description="Phosphatidic acid phosphatase type 2/haloperoxidase" evidence="2">
    <location>
        <begin position="157"/>
        <end position="292"/>
    </location>
</feature>
<feature type="transmembrane region" description="Helical" evidence="1">
    <location>
        <begin position="12"/>
        <end position="39"/>
    </location>
</feature>
<evidence type="ECO:0000313" key="4">
    <source>
        <dbReference type="Proteomes" id="UP000245488"/>
    </source>
</evidence>
<dbReference type="InterPro" id="IPR036938">
    <property type="entry name" value="PAP2/HPO_sf"/>
</dbReference>
<evidence type="ECO:0000256" key="1">
    <source>
        <dbReference type="SAM" id="Phobius"/>
    </source>
</evidence>
<dbReference type="AlphaFoldDB" id="A0A317G4M2"/>
<dbReference type="Gene3D" id="1.20.144.10">
    <property type="entry name" value="Phosphatidic acid phosphatase type 2/haloperoxidase"/>
    <property type="match status" value="1"/>
</dbReference>
<dbReference type="Proteomes" id="UP000245488">
    <property type="component" value="Chromosome"/>
</dbReference>
<organism evidence="3 4">
    <name type="scientific">Butyrivibrio fibrisolvens</name>
    <dbReference type="NCBI Taxonomy" id="831"/>
    <lineage>
        <taxon>Bacteria</taxon>
        <taxon>Bacillati</taxon>
        <taxon>Bacillota</taxon>
        <taxon>Clostridia</taxon>
        <taxon>Lachnospirales</taxon>
        <taxon>Lachnospiraceae</taxon>
        <taxon>Butyrivibrio</taxon>
    </lineage>
</organism>
<evidence type="ECO:0000313" key="3">
    <source>
        <dbReference type="EMBL" id="PWT28339.1"/>
    </source>
</evidence>
<protein>
    <recommendedName>
        <fullName evidence="2">Phosphatidic acid phosphatase type 2/haloperoxidase domain-containing protein</fullName>
    </recommendedName>
</protein>
<feature type="transmembrane region" description="Helical" evidence="1">
    <location>
        <begin position="249"/>
        <end position="267"/>
    </location>
</feature>
<dbReference type="InterPro" id="IPR000326">
    <property type="entry name" value="PAP2/HPO"/>
</dbReference>
<feature type="transmembrane region" description="Helical" evidence="1">
    <location>
        <begin position="123"/>
        <end position="144"/>
    </location>
</feature>
<evidence type="ECO:0000259" key="2">
    <source>
        <dbReference type="Pfam" id="PF01569"/>
    </source>
</evidence>
<feature type="transmembrane region" description="Helical" evidence="1">
    <location>
        <begin position="219"/>
        <end position="237"/>
    </location>
</feature>
<proteinExistence type="predicted"/>
<keyword evidence="1" id="KW-0472">Membrane</keyword>
<reference evidence="3 4" key="1">
    <citation type="submission" date="2017-09" db="EMBL/GenBank/DDBJ databases">
        <title>High-quality draft genome sequence of Butyrivibrio fibrisolvens INBov1, isolated from cow rumen.</title>
        <authorList>
            <person name="Rodriguez Hernaez J."/>
            <person name="Rivarola M."/>
            <person name="Paniego N."/>
            <person name="Cravero S."/>
            <person name="Ceron Cucchi M."/>
            <person name="Martinez M.C."/>
        </authorList>
    </citation>
    <scope>NUCLEOTIDE SEQUENCE [LARGE SCALE GENOMIC DNA]</scope>
    <source>
        <strain evidence="3 4">INBov1</strain>
    </source>
</reference>
<sequence length="302" mass="34079">MRLKMNKKKIMAVPTVCFWGVIAACFLGIIVGSFFDFGINEALANKTDIGAFFATYGSYFSYCLYPAAGSCLFVGLRKKGDSYRILAYTLLVLSLFMAVYYSNSYNGKSVRQLFGYSAGQSSPILSVASWMFWVVLYSWIPFVMIRLLDDRNPDRLIAVGAAILIAGITADNVNSWLKQVASRPRYKYLITLDDPISQFRNWWQMVPNLAGGDDNFKSWPSGNMTIASMMFSLPMLANVMRKRSERKNVICFIIACLYVLIYGYNRIHMTNHFLSDVCFGTLITYLIYVAVSEAFLSASKTD</sequence>
<feature type="transmembrane region" description="Helical" evidence="1">
    <location>
        <begin position="156"/>
        <end position="177"/>
    </location>
</feature>
<comment type="caution">
    <text evidence="3">The sequence shown here is derived from an EMBL/GenBank/DDBJ whole genome shotgun (WGS) entry which is preliminary data.</text>
</comment>
<feature type="transmembrane region" description="Helical" evidence="1">
    <location>
        <begin position="273"/>
        <end position="296"/>
    </location>
</feature>
<accession>A0A317G4M2</accession>
<feature type="transmembrane region" description="Helical" evidence="1">
    <location>
        <begin position="59"/>
        <end position="76"/>
    </location>
</feature>
<name>A0A317G4M2_BUTFI</name>
<keyword evidence="1" id="KW-0812">Transmembrane</keyword>
<keyword evidence="4" id="KW-1185">Reference proteome</keyword>
<feature type="transmembrane region" description="Helical" evidence="1">
    <location>
        <begin position="85"/>
        <end position="103"/>
    </location>
</feature>
<dbReference type="EMBL" id="NXNG01000001">
    <property type="protein sequence ID" value="PWT28339.1"/>
    <property type="molecule type" value="Genomic_DNA"/>
</dbReference>
<keyword evidence="1" id="KW-1133">Transmembrane helix</keyword>
<dbReference type="PROSITE" id="PS51257">
    <property type="entry name" value="PROKAR_LIPOPROTEIN"/>
    <property type="match status" value="1"/>
</dbReference>
<dbReference type="SUPFAM" id="SSF48317">
    <property type="entry name" value="Acid phosphatase/Vanadium-dependent haloperoxidase"/>
    <property type="match status" value="1"/>
</dbReference>